<dbReference type="RefSeq" id="XP_012196946.1">
    <property type="nucleotide sequence ID" value="XM_012341556.1"/>
</dbReference>
<dbReference type="GO" id="GO:0016018">
    <property type="term" value="F:cyclosporin A binding"/>
    <property type="evidence" value="ECO:0007669"/>
    <property type="project" value="TreeGrafter"/>
</dbReference>
<dbReference type="EC" id="5.2.1.8" evidence="2"/>
<dbReference type="PROSITE" id="PS00170">
    <property type="entry name" value="CSA_PPIASE_1"/>
    <property type="match status" value="1"/>
</dbReference>
<dbReference type="EMBL" id="KK583195">
    <property type="protein sequence ID" value="KDO32497.1"/>
    <property type="molecule type" value="Genomic_DNA"/>
</dbReference>
<gene>
    <name evidence="8" type="ORF">SPRG_02974</name>
</gene>
<keyword evidence="6" id="KW-0472">Membrane</keyword>
<dbReference type="GO" id="GO:0005737">
    <property type="term" value="C:cytoplasm"/>
    <property type="evidence" value="ECO:0007669"/>
    <property type="project" value="TreeGrafter"/>
</dbReference>
<dbReference type="PANTHER" id="PTHR11071">
    <property type="entry name" value="PEPTIDYL-PROLYL CIS-TRANS ISOMERASE"/>
    <property type="match status" value="1"/>
</dbReference>
<evidence type="ECO:0000256" key="1">
    <source>
        <dbReference type="ARBA" id="ARBA00000971"/>
    </source>
</evidence>
<dbReference type="OMA" id="PPLWYKG"/>
<dbReference type="PRINTS" id="PR00153">
    <property type="entry name" value="CSAPPISMRASE"/>
</dbReference>
<evidence type="ECO:0000256" key="3">
    <source>
        <dbReference type="ARBA" id="ARBA00022729"/>
    </source>
</evidence>
<dbReference type="FunFam" id="2.40.100.10:FF:000019">
    <property type="entry name" value="Peptidyl-prolyl cis-trans isomerase"/>
    <property type="match status" value="1"/>
</dbReference>
<evidence type="ECO:0000313" key="8">
    <source>
        <dbReference type="EMBL" id="KDO32497.1"/>
    </source>
</evidence>
<feature type="transmembrane region" description="Helical" evidence="6">
    <location>
        <begin position="37"/>
        <end position="59"/>
    </location>
</feature>
<dbReference type="GO" id="GO:0003755">
    <property type="term" value="F:peptidyl-prolyl cis-trans isomerase activity"/>
    <property type="evidence" value="ECO:0007669"/>
    <property type="project" value="UniProtKB-KW"/>
</dbReference>
<dbReference type="OrthoDB" id="193499at2759"/>
<sequence length="332" mass="35915">MLVHQTLRRALLTAPRHLSTNAKMPPPLGERSSSSSLGSIGLIGGLFMSGYFMGTYIGVLPSYEALKQQLGLAEPTSAAYDGKVRVRMPRRRVQGLFDIGINGKPSGTIVFGLYDKVQPKTVANFVALCTGDRAVNGTALTYRNSRFHRIIPNFMIQGGDFTNGNGTGGLSIYGDRFADEDLSVPHAGAGTLSMANAGPNTNGSQFFICTAPTPWLDGKHTVFGRVLEGMDLVEKIEALGTRGGQPKAEVRILNCGLVEAAAEATDETVATTPTVPEDVAMTERLEDLREIEAQLRANKATIDESMYTSMLHDITAEKLRVKKVLKELKQRK</sequence>
<dbReference type="Gene3D" id="2.40.100.10">
    <property type="entry name" value="Cyclophilin-like"/>
    <property type="match status" value="1"/>
</dbReference>
<protein>
    <recommendedName>
        <fullName evidence="2">peptidylprolyl isomerase</fullName>
        <ecNumber evidence="2">5.2.1.8</ecNumber>
    </recommendedName>
</protein>
<dbReference type="Pfam" id="PF00160">
    <property type="entry name" value="Pro_isomerase"/>
    <property type="match status" value="1"/>
</dbReference>
<evidence type="ECO:0000259" key="7">
    <source>
        <dbReference type="PROSITE" id="PS50072"/>
    </source>
</evidence>
<feature type="domain" description="PPIase cyclophilin-type" evidence="7">
    <location>
        <begin position="96"/>
        <end position="257"/>
    </location>
</feature>
<name>A0A067D0B1_SAPPC</name>
<keyword evidence="3" id="KW-0732">Signal</keyword>
<reference evidence="8 9" key="1">
    <citation type="journal article" date="2013" name="PLoS Genet.">
        <title>Distinctive expansion of potential virulence genes in the genome of the oomycete fish pathogen Saprolegnia parasitica.</title>
        <authorList>
            <person name="Jiang R.H."/>
            <person name="de Bruijn I."/>
            <person name="Haas B.J."/>
            <person name="Belmonte R."/>
            <person name="Lobach L."/>
            <person name="Christie J."/>
            <person name="van den Ackerveken G."/>
            <person name="Bottin A."/>
            <person name="Bulone V."/>
            <person name="Diaz-Moreno S.M."/>
            <person name="Dumas B."/>
            <person name="Fan L."/>
            <person name="Gaulin E."/>
            <person name="Govers F."/>
            <person name="Grenville-Briggs L.J."/>
            <person name="Horner N.R."/>
            <person name="Levin J.Z."/>
            <person name="Mammella M."/>
            <person name="Meijer H.J."/>
            <person name="Morris P."/>
            <person name="Nusbaum C."/>
            <person name="Oome S."/>
            <person name="Phillips A.J."/>
            <person name="van Rooyen D."/>
            <person name="Rzeszutek E."/>
            <person name="Saraiva M."/>
            <person name="Secombes C.J."/>
            <person name="Seidl M.F."/>
            <person name="Snel B."/>
            <person name="Stassen J.H."/>
            <person name="Sykes S."/>
            <person name="Tripathy S."/>
            <person name="van den Berg H."/>
            <person name="Vega-Arreguin J.C."/>
            <person name="Wawra S."/>
            <person name="Young S.K."/>
            <person name="Zeng Q."/>
            <person name="Dieguez-Uribeondo J."/>
            <person name="Russ C."/>
            <person name="Tyler B.M."/>
            <person name="van West P."/>
        </authorList>
    </citation>
    <scope>NUCLEOTIDE SEQUENCE [LARGE SCALE GENOMIC DNA]</scope>
    <source>
        <strain evidence="8 9">CBS 223.65</strain>
    </source>
</reference>
<dbReference type="AlphaFoldDB" id="A0A067D0B1"/>
<dbReference type="VEuPathDB" id="FungiDB:SPRG_02974"/>
<proteinExistence type="predicted"/>
<evidence type="ECO:0000313" key="9">
    <source>
        <dbReference type="Proteomes" id="UP000030745"/>
    </source>
</evidence>
<dbReference type="KEGG" id="spar:SPRG_02974"/>
<keyword evidence="5" id="KW-0413">Isomerase</keyword>
<comment type="catalytic activity">
    <reaction evidence="1">
        <text>[protein]-peptidylproline (omega=180) = [protein]-peptidylproline (omega=0)</text>
        <dbReference type="Rhea" id="RHEA:16237"/>
        <dbReference type="Rhea" id="RHEA-COMP:10747"/>
        <dbReference type="Rhea" id="RHEA-COMP:10748"/>
        <dbReference type="ChEBI" id="CHEBI:83833"/>
        <dbReference type="ChEBI" id="CHEBI:83834"/>
        <dbReference type="EC" id="5.2.1.8"/>
    </reaction>
</comment>
<dbReference type="GeneID" id="24125508"/>
<organism evidence="8 9">
    <name type="scientific">Saprolegnia parasitica (strain CBS 223.65)</name>
    <dbReference type="NCBI Taxonomy" id="695850"/>
    <lineage>
        <taxon>Eukaryota</taxon>
        <taxon>Sar</taxon>
        <taxon>Stramenopiles</taxon>
        <taxon>Oomycota</taxon>
        <taxon>Saprolegniomycetes</taxon>
        <taxon>Saprolegniales</taxon>
        <taxon>Saprolegniaceae</taxon>
        <taxon>Saprolegnia</taxon>
    </lineage>
</organism>
<keyword evidence="6" id="KW-1133">Transmembrane helix</keyword>
<dbReference type="SUPFAM" id="SSF50891">
    <property type="entry name" value="Cyclophilin-like"/>
    <property type="match status" value="1"/>
</dbReference>
<dbReference type="Proteomes" id="UP000030745">
    <property type="component" value="Unassembled WGS sequence"/>
</dbReference>
<evidence type="ECO:0000256" key="4">
    <source>
        <dbReference type="ARBA" id="ARBA00023110"/>
    </source>
</evidence>
<evidence type="ECO:0000256" key="5">
    <source>
        <dbReference type="ARBA" id="ARBA00023235"/>
    </source>
</evidence>
<dbReference type="InterPro" id="IPR020892">
    <property type="entry name" value="Cyclophilin-type_PPIase_CS"/>
</dbReference>
<dbReference type="STRING" id="695850.A0A067D0B1"/>
<dbReference type="GO" id="GO:0006457">
    <property type="term" value="P:protein folding"/>
    <property type="evidence" value="ECO:0007669"/>
    <property type="project" value="InterPro"/>
</dbReference>
<keyword evidence="6" id="KW-0812">Transmembrane</keyword>
<evidence type="ECO:0000256" key="6">
    <source>
        <dbReference type="SAM" id="Phobius"/>
    </source>
</evidence>
<dbReference type="PROSITE" id="PS50072">
    <property type="entry name" value="CSA_PPIASE_2"/>
    <property type="match status" value="1"/>
</dbReference>
<dbReference type="InterPro" id="IPR002130">
    <property type="entry name" value="Cyclophilin-type_PPIase_dom"/>
</dbReference>
<keyword evidence="4" id="KW-0697">Rotamase</keyword>
<keyword evidence="9" id="KW-1185">Reference proteome</keyword>
<dbReference type="PANTHER" id="PTHR11071:SF561">
    <property type="entry name" value="PEPTIDYL-PROLYL CIS-TRANS ISOMERASE D-RELATED"/>
    <property type="match status" value="1"/>
</dbReference>
<accession>A0A067D0B1</accession>
<evidence type="ECO:0000256" key="2">
    <source>
        <dbReference type="ARBA" id="ARBA00013194"/>
    </source>
</evidence>
<dbReference type="InterPro" id="IPR029000">
    <property type="entry name" value="Cyclophilin-like_dom_sf"/>
</dbReference>